<feature type="short sequence motif" description="GXSXG" evidence="4">
    <location>
        <begin position="182"/>
        <end position="186"/>
    </location>
</feature>
<evidence type="ECO:0000256" key="4">
    <source>
        <dbReference type="PROSITE-ProRule" id="PRU01161"/>
    </source>
</evidence>
<evidence type="ECO:0000256" key="2">
    <source>
        <dbReference type="ARBA" id="ARBA00022963"/>
    </source>
</evidence>
<dbReference type="Pfam" id="PF01734">
    <property type="entry name" value="Patatin"/>
    <property type="match status" value="1"/>
</dbReference>
<reference evidence="6 7" key="1">
    <citation type="submission" date="2023-12" db="EMBL/GenBank/DDBJ databases">
        <title>Marinobacter qingdaonensis sp. nov., isolated from the intertidal sediment of Qingdao, PR China.</title>
        <authorList>
            <person name="Li Y."/>
        </authorList>
    </citation>
    <scope>NUCLEOTIDE SEQUENCE [LARGE SCALE GENOMIC DNA]</scope>
    <source>
        <strain evidence="6 7">ASW11-75</strain>
    </source>
</reference>
<dbReference type="Proteomes" id="UP001305746">
    <property type="component" value="Unassembled WGS sequence"/>
</dbReference>
<dbReference type="InterPro" id="IPR021771">
    <property type="entry name" value="Triacylglycerol_lipase_N"/>
</dbReference>
<dbReference type="InterPro" id="IPR016035">
    <property type="entry name" value="Acyl_Trfase/lysoPLipase"/>
</dbReference>
<organism evidence="6 7">
    <name type="scientific">Marinobacter qingdaonensis</name>
    <dbReference type="NCBI Taxonomy" id="3108486"/>
    <lineage>
        <taxon>Bacteria</taxon>
        <taxon>Pseudomonadati</taxon>
        <taxon>Pseudomonadota</taxon>
        <taxon>Gammaproteobacteria</taxon>
        <taxon>Pseudomonadales</taxon>
        <taxon>Marinobacteraceae</taxon>
        <taxon>Marinobacter</taxon>
    </lineage>
</organism>
<sequence length="503" mass="55925">MALIKPKGFSRQELRQCMQTATDYCEWYGCALALDKLSGADDWRRSDASEHFDYQDIRARYDQLCELLAEGNHEELLYVLNEGIHGNMSGIGRPILYDRALAGTKQLIDDYVSAIAEALRVVAASPSRKIRLSAKVDFFRRASHCYGRSALMLSGGAGLIYCHHGVVQTLIEQDLLPNVVSGASAGAWVSALLSMYTNEELKAGFFDRYRYDMPVHLNPLRVLAGMEPGVSPLSVKQQAMDAIGNDMTFQEAYEHTGRYINISIAPAEKHQNSRLMNAITSPNVYIRSAMDASGSVPGVVPPVTLYAKGANGKPKPYLPSRKWVDGSIAEDLPAKRLSRLFGVNHYIVSMINPVAVPFVADPKLRSPNRIRNLANTAVVSVASEMLAGLETYLARVGVSFISPAVLMAHGVLNQSYTGDVNIILEKKHFYWRNVLFSYHGDEEIENLVLAGKRNTWPKLAMIRNATLIGRELDSILETLDRREFGERSNGRERRRLTLPSVSF</sequence>
<proteinExistence type="predicted"/>
<keyword evidence="2 4" id="KW-0442">Lipid degradation</keyword>
<dbReference type="Pfam" id="PF11815">
    <property type="entry name" value="DUF3336"/>
    <property type="match status" value="1"/>
</dbReference>
<feature type="active site" description="Nucleophile" evidence="4">
    <location>
        <position position="184"/>
    </location>
</feature>
<protein>
    <submittedName>
        <fullName evidence="6">Patatin-like phospholipase family protein</fullName>
    </submittedName>
</protein>
<evidence type="ECO:0000313" key="6">
    <source>
        <dbReference type="EMBL" id="MEA1082045.1"/>
    </source>
</evidence>
<dbReference type="RefSeq" id="WP_322856479.1">
    <property type="nucleotide sequence ID" value="NZ_JAYDCJ010000003.1"/>
</dbReference>
<feature type="active site" description="Proton acceptor" evidence="4">
    <location>
        <position position="325"/>
    </location>
</feature>
<evidence type="ECO:0000256" key="3">
    <source>
        <dbReference type="ARBA" id="ARBA00023098"/>
    </source>
</evidence>
<evidence type="ECO:0000259" key="5">
    <source>
        <dbReference type="PROSITE" id="PS51635"/>
    </source>
</evidence>
<dbReference type="InterPro" id="IPR002641">
    <property type="entry name" value="PNPLA_dom"/>
</dbReference>
<accession>A0ABU5P1Y3</accession>
<keyword evidence="3 4" id="KW-0443">Lipid metabolism</keyword>
<dbReference type="PANTHER" id="PTHR14226:SF10">
    <property type="entry name" value="TRIACYLGLYCEROL LIPASE 4-RELATED"/>
    <property type="match status" value="1"/>
</dbReference>
<comment type="caution">
    <text evidence="6">The sequence shown here is derived from an EMBL/GenBank/DDBJ whole genome shotgun (WGS) entry which is preliminary data.</text>
</comment>
<evidence type="ECO:0000313" key="7">
    <source>
        <dbReference type="Proteomes" id="UP001305746"/>
    </source>
</evidence>
<dbReference type="PANTHER" id="PTHR14226">
    <property type="entry name" value="NEUROPATHY TARGET ESTERASE/SWISS CHEESE D.MELANOGASTER"/>
    <property type="match status" value="1"/>
</dbReference>
<gene>
    <name evidence="6" type="ORF">U5822_15325</name>
</gene>
<dbReference type="Gene3D" id="3.40.1090.10">
    <property type="entry name" value="Cytosolic phospholipase A2 catalytic domain"/>
    <property type="match status" value="2"/>
</dbReference>
<feature type="domain" description="PNPLA" evidence="5">
    <location>
        <begin position="151"/>
        <end position="338"/>
    </location>
</feature>
<comment type="caution">
    <text evidence="4">Lacks conserved residue(s) required for the propagation of feature annotation.</text>
</comment>
<dbReference type="EMBL" id="JAYDCJ010000003">
    <property type="protein sequence ID" value="MEA1082045.1"/>
    <property type="molecule type" value="Genomic_DNA"/>
</dbReference>
<dbReference type="InterPro" id="IPR050301">
    <property type="entry name" value="NTE"/>
</dbReference>
<dbReference type="PROSITE" id="PS51635">
    <property type="entry name" value="PNPLA"/>
    <property type="match status" value="1"/>
</dbReference>
<keyword evidence="7" id="KW-1185">Reference proteome</keyword>
<dbReference type="SUPFAM" id="SSF52151">
    <property type="entry name" value="FabD/lysophospholipase-like"/>
    <property type="match status" value="1"/>
</dbReference>
<evidence type="ECO:0000256" key="1">
    <source>
        <dbReference type="ARBA" id="ARBA00022801"/>
    </source>
</evidence>
<name>A0ABU5P1Y3_9GAMM</name>
<keyword evidence="1 4" id="KW-0378">Hydrolase</keyword>